<feature type="transmembrane region" description="Helical" evidence="6">
    <location>
        <begin position="751"/>
        <end position="773"/>
    </location>
</feature>
<accession>F3QWD7</accession>
<dbReference type="InterPro" id="IPR011110">
    <property type="entry name" value="Reg_prop"/>
</dbReference>
<feature type="region of interest" description="Disordered" evidence="5">
    <location>
        <begin position="938"/>
        <end position="963"/>
    </location>
</feature>
<dbReference type="InterPro" id="IPR009057">
    <property type="entry name" value="Homeodomain-like_sf"/>
</dbReference>
<dbReference type="PANTHER" id="PTHR43280:SF29">
    <property type="entry name" value="ARAC-FAMILY TRANSCRIPTIONAL REGULATOR"/>
    <property type="match status" value="1"/>
</dbReference>
<feature type="domain" description="HTH araC/xylS-type" evidence="7">
    <location>
        <begin position="834"/>
        <end position="941"/>
    </location>
</feature>
<keyword evidence="6" id="KW-1133">Transmembrane helix</keyword>
<dbReference type="InterPro" id="IPR011047">
    <property type="entry name" value="Quinoprotein_ADH-like_sf"/>
</dbReference>
<dbReference type="eggNOG" id="COG2207">
    <property type="taxonomic scope" value="Bacteria"/>
</dbReference>
<dbReference type="PROSITE" id="PS01124">
    <property type="entry name" value="HTH_ARAC_FAMILY_2"/>
    <property type="match status" value="1"/>
</dbReference>
<dbReference type="PANTHER" id="PTHR43280">
    <property type="entry name" value="ARAC-FAMILY TRANSCRIPTIONAL REGULATOR"/>
    <property type="match status" value="1"/>
</dbReference>
<dbReference type="Gene3D" id="2.130.10.10">
    <property type="entry name" value="YVTN repeat-like/Quinoprotein amine dehydrogenase"/>
    <property type="match status" value="3"/>
</dbReference>
<keyword evidence="9" id="KW-1185">Reference proteome</keyword>
<keyword evidence="4" id="KW-0175">Coiled coil</keyword>
<dbReference type="OrthoDB" id="9797097at2"/>
<keyword evidence="3" id="KW-0804">Transcription</keyword>
<dbReference type="Proteomes" id="UP000005546">
    <property type="component" value="Unassembled WGS sequence"/>
</dbReference>
<dbReference type="SMART" id="SM00342">
    <property type="entry name" value="HTH_ARAC"/>
    <property type="match status" value="1"/>
</dbReference>
<feature type="coiled-coil region" evidence="4">
    <location>
        <begin position="797"/>
        <end position="824"/>
    </location>
</feature>
<dbReference type="HOGENOM" id="CLU_000445_28_6_10"/>
<evidence type="ECO:0000259" key="7">
    <source>
        <dbReference type="PROSITE" id="PS01124"/>
    </source>
</evidence>
<evidence type="ECO:0000256" key="5">
    <source>
        <dbReference type="SAM" id="MobiDB-lite"/>
    </source>
</evidence>
<dbReference type="InterPro" id="IPR015943">
    <property type="entry name" value="WD40/YVTN_repeat-like_dom_sf"/>
</dbReference>
<sequence>MKVFRTYLLIFVFATILPYHKCIPLMANIPHHIHYMTDLDGLPNYTVYKIFKDSQGMMWFGTFNGICRFDGRSFTHFHIDCPKPFNAVTDIVETEKGEILFGTRKGLYLVNQPLQTCEHICPQINYVNGFGKVGHTLLIGARNGLWQYENPEKAETIKIGNNIISKGNSINDITDDGKGGAWLCSNERLIHLNLRQKTLKTFEADPKLFTGYLRNICRVGERLFIGTNNNGLFAFDPATASFRPYINMDCPVIYDLYSDGKSQLYVSTDGNGAYIIDTHTNQIVRTFRTDTPDYPLPANAVYTFWHDAELGINWFGFAQDGACYNYYRQPVFQIYRYKNFDTGKLTVRSFCIHDGDKAIGTREGLWFISESRDIVHYFTPEQLGGRIVTNIQYFGGHFVIATYEKGLCTLNPKTLELHHLDQDEKLRSGNFSRIEPLQNRLLFACSNMGIFVLDTDFNIVKHFHSRNSELPDGYICDIQFDLTGKGWIGCIDKLAIYDPLTQTIQARDFPKNYFNNEANLTFNLCRNGDILAMSETSVFRTKSDLSEYTTLDLYDRIQVGNIFFVTENRQGKYWIGTDRGLFLFEKDLKHYRQFNETDNLPSLKFNRNEFQETPDGTFWFGCTEGLIYIPRKDQTLLTRPTRGKVILNEATVDGLPLSPSDFHLQSTQYKIRLGWNFRSQTLAIVPLLLNYGHPQGRYYEYSIDGSDFRSYAEGENILFNRLSLGNHDLKIRLAGHEETATTWQISVRPSILFYLETLLFILLLLATWQFHVLKTKRMRIKQAFSRKHQMDMAIAASRAIRMQKERDEQKKKEYEEARAQALYQKSKMNHNEHKTIYKKIKECMEQERPYTNPNLRLTELASMADTTPAKLSQMLNQHLKQTFFDFINLYRVEEFKRRVTDEKNSQYTVSAIAEACGFKRSTFFATFKKFEHCTPTEWLQKKEAERPSKNKAKASKDKQTGMD</sequence>
<dbReference type="SUPFAM" id="SSF46689">
    <property type="entry name" value="Homeodomain-like"/>
    <property type="match status" value="1"/>
</dbReference>
<dbReference type="GO" id="GO:0043565">
    <property type="term" value="F:sequence-specific DNA binding"/>
    <property type="evidence" value="ECO:0007669"/>
    <property type="project" value="InterPro"/>
</dbReference>
<dbReference type="AlphaFoldDB" id="F3QWD7"/>
<name>F3QWD7_9BACT</name>
<reference evidence="8 9" key="1">
    <citation type="submission" date="2011-02" db="EMBL/GenBank/DDBJ databases">
        <authorList>
            <person name="Weinstock G."/>
            <person name="Sodergren E."/>
            <person name="Clifton S."/>
            <person name="Fulton L."/>
            <person name="Fulton B."/>
            <person name="Courtney L."/>
            <person name="Fronick C."/>
            <person name="Harrison M."/>
            <person name="Strong C."/>
            <person name="Farmer C."/>
            <person name="Delahaunty K."/>
            <person name="Markovic C."/>
            <person name="Hall O."/>
            <person name="Minx P."/>
            <person name="Tomlinson C."/>
            <person name="Mitreva M."/>
            <person name="Hou S."/>
            <person name="Chen J."/>
            <person name="Wollam A."/>
            <person name="Pepin K.H."/>
            <person name="Johnson M."/>
            <person name="Bhonagiri V."/>
            <person name="Zhang X."/>
            <person name="Suruliraj S."/>
            <person name="Warren W."/>
            <person name="Chinwalla A."/>
            <person name="Mardis E.R."/>
            <person name="Wilson R.K."/>
        </authorList>
    </citation>
    <scope>NUCLEOTIDE SEQUENCE [LARGE SCALE GENOMIC DNA]</scope>
    <source>
        <strain evidence="8 9">YIT 11841</strain>
    </source>
</reference>
<evidence type="ECO:0000313" key="8">
    <source>
        <dbReference type="EMBL" id="EGG52161.1"/>
    </source>
</evidence>
<dbReference type="SUPFAM" id="SSF50998">
    <property type="entry name" value="Quinoprotein alcohol dehydrogenase-like"/>
    <property type="match status" value="1"/>
</dbReference>
<evidence type="ECO:0000256" key="6">
    <source>
        <dbReference type="SAM" id="Phobius"/>
    </source>
</evidence>
<proteinExistence type="predicted"/>
<dbReference type="Gene3D" id="1.10.10.60">
    <property type="entry name" value="Homeodomain-like"/>
    <property type="match status" value="2"/>
</dbReference>
<dbReference type="GO" id="GO:0003700">
    <property type="term" value="F:DNA-binding transcription factor activity"/>
    <property type="evidence" value="ECO:0007669"/>
    <property type="project" value="InterPro"/>
</dbReference>
<evidence type="ECO:0000256" key="4">
    <source>
        <dbReference type="SAM" id="Coils"/>
    </source>
</evidence>
<gene>
    <name evidence="8" type="ORF">HMPREF9442_02519</name>
</gene>
<keyword evidence="1" id="KW-0805">Transcription regulation</keyword>
<dbReference type="Pfam" id="PF07494">
    <property type="entry name" value="Reg_prop"/>
    <property type="match status" value="1"/>
</dbReference>
<dbReference type="Pfam" id="PF12833">
    <property type="entry name" value="HTH_18"/>
    <property type="match status" value="1"/>
</dbReference>
<dbReference type="STRING" id="762982.HMPREF9442_02519"/>
<evidence type="ECO:0000256" key="2">
    <source>
        <dbReference type="ARBA" id="ARBA00023125"/>
    </source>
</evidence>
<dbReference type="EMBL" id="AFBR01000071">
    <property type="protein sequence ID" value="EGG52161.1"/>
    <property type="molecule type" value="Genomic_DNA"/>
</dbReference>
<evidence type="ECO:0000313" key="9">
    <source>
        <dbReference type="Proteomes" id="UP000005546"/>
    </source>
</evidence>
<keyword evidence="2" id="KW-0238">DNA-binding</keyword>
<dbReference type="eggNOG" id="COG3292">
    <property type="taxonomic scope" value="Bacteria"/>
</dbReference>
<evidence type="ECO:0000256" key="3">
    <source>
        <dbReference type="ARBA" id="ARBA00023163"/>
    </source>
</evidence>
<evidence type="ECO:0000256" key="1">
    <source>
        <dbReference type="ARBA" id="ARBA00023015"/>
    </source>
</evidence>
<protein>
    <submittedName>
        <fullName evidence="8">Two component regulator propeller</fullName>
    </submittedName>
</protein>
<dbReference type="SUPFAM" id="SSF63829">
    <property type="entry name" value="Calcium-dependent phosphotriesterase"/>
    <property type="match status" value="1"/>
</dbReference>
<comment type="caution">
    <text evidence="8">The sequence shown here is derived from an EMBL/GenBank/DDBJ whole genome shotgun (WGS) entry which is preliminary data.</text>
</comment>
<dbReference type="InterPro" id="IPR018060">
    <property type="entry name" value="HTH_AraC"/>
</dbReference>
<keyword evidence="6" id="KW-0812">Transmembrane</keyword>
<organism evidence="8 9">
    <name type="scientific">Paraprevotella xylaniphila YIT 11841</name>
    <dbReference type="NCBI Taxonomy" id="762982"/>
    <lineage>
        <taxon>Bacteria</taxon>
        <taxon>Pseudomonadati</taxon>
        <taxon>Bacteroidota</taxon>
        <taxon>Bacteroidia</taxon>
        <taxon>Bacteroidales</taxon>
        <taxon>Prevotellaceae</taxon>
        <taxon>Paraprevotella</taxon>
    </lineage>
</organism>
<keyword evidence="6" id="KW-0472">Membrane</keyword>